<evidence type="ECO:0000256" key="7">
    <source>
        <dbReference type="ARBA" id="ARBA00024910"/>
    </source>
</evidence>
<dbReference type="PANTHER" id="PTHR34981:SF1">
    <property type="entry name" value="CELL DIVISION PROTEIN ZAPA"/>
    <property type="match status" value="1"/>
</dbReference>
<dbReference type="GO" id="GO:0032153">
    <property type="term" value="C:cell division site"/>
    <property type="evidence" value="ECO:0007669"/>
    <property type="project" value="TreeGrafter"/>
</dbReference>
<feature type="coiled-coil region" evidence="10">
    <location>
        <begin position="60"/>
        <end position="140"/>
    </location>
</feature>
<dbReference type="SUPFAM" id="SSF102829">
    <property type="entry name" value="Cell division protein ZapA-like"/>
    <property type="match status" value="1"/>
</dbReference>
<evidence type="ECO:0000256" key="3">
    <source>
        <dbReference type="ARBA" id="ARBA00022490"/>
    </source>
</evidence>
<evidence type="ECO:0000256" key="9">
    <source>
        <dbReference type="ARBA" id="ARBA00033158"/>
    </source>
</evidence>
<dbReference type="GO" id="GO:0005829">
    <property type="term" value="C:cytosol"/>
    <property type="evidence" value="ECO:0007669"/>
    <property type="project" value="TreeGrafter"/>
</dbReference>
<keyword evidence="6" id="KW-0131">Cell cycle</keyword>
<dbReference type="Pfam" id="PF05164">
    <property type="entry name" value="ZapA"/>
    <property type="match status" value="1"/>
</dbReference>
<dbReference type="PANTHER" id="PTHR34981">
    <property type="entry name" value="CELL DIVISION PROTEIN ZAPA"/>
    <property type="match status" value="1"/>
</dbReference>
<evidence type="ECO:0000256" key="4">
    <source>
        <dbReference type="ARBA" id="ARBA00022618"/>
    </source>
</evidence>
<dbReference type="AlphaFoldDB" id="A0A381V676"/>
<comment type="subcellular location">
    <subcellularLocation>
        <location evidence="1">Cytoplasm</location>
    </subcellularLocation>
</comment>
<evidence type="ECO:0000256" key="10">
    <source>
        <dbReference type="SAM" id="Coils"/>
    </source>
</evidence>
<evidence type="ECO:0000256" key="5">
    <source>
        <dbReference type="ARBA" id="ARBA00023210"/>
    </source>
</evidence>
<protein>
    <recommendedName>
        <fullName evidence="2">Cell division protein ZapA</fullName>
    </recommendedName>
    <alternativeName>
        <fullName evidence="9">Z ring-associated protein ZapA</fullName>
    </alternativeName>
</protein>
<comment type="function">
    <text evidence="7">Activator of cell division through the inhibition of FtsZ GTPase activity, therefore promoting FtsZ assembly into bundles of protofilaments necessary for the formation of the division Z ring. It is recruited early at mid-cell but it is not essential for cell division.</text>
</comment>
<dbReference type="InterPro" id="IPR036192">
    <property type="entry name" value="Cell_div_ZapA-like_sf"/>
</dbReference>
<dbReference type="EMBL" id="UINC01007878">
    <property type="protein sequence ID" value="SVA35501.1"/>
    <property type="molecule type" value="Genomic_DNA"/>
</dbReference>
<evidence type="ECO:0000256" key="1">
    <source>
        <dbReference type="ARBA" id="ARBA00004496"/>
    </source>
</evidence>
<keyword evidence="10" id="KW-0175">Coiled coil</keyword>
<keyword evidence="4" id="KW-0132">Cell division</keyword>
<evidence type="ECO:0000256" key="6">
    <source>
        <dbReference type="ARBA" id="ARBA00023306"/>
    </source>
</evidence>
<evidence type="ECO:0000256" key="2">
    <source>
        <dbReference type="ARBA" id="ARBA00015195"/>
    </source>
</evidence>
<gene>
    <name evidence="11" type="ORF">METZ01_LOCUS88355</name>
</gene>
<proteinExistence type="predicted"/>
<name>A0A381V676_9ZZZZ</name>
<dbReference type="InterPro" id="IPR007838">
    <property type="entry name" value="Cell_div_ZapA-like"/>
</dbReference>
<accession>A0A381V676</accession>
<dbReference type="InterPro" id="IPR053712">
    <property type="entry name" value="Bac_CellDiv_Activator"/>
</dbReference>
<keyword evidence="3" id="KW-0963">Cytoplasm</keyword>
<evidence type="ECO:0000256" key="8">
    <source>
        <dbReference type="ARBA" id="ARBA00026068"/>
    </source>
</evidence>
<dbReference type="Gene3D" id="6.10.250.790">
    <property type="match status" value="1"/>
</dbReference>
<dbReference type="GO" id="GO:0030428">
    <property type="term" value="C:cell septum"/>
    <property type="evidence" value="ECO:0007669"/>
    <property type="project" value="TreeGrafter"/>
</dbReference>
<keyword evidence="5" id="KW-0717">Septation</keyword>
<sequence length="148" mass="17275">MANVNIKFNGKEFLLSCDDGQEEHLEELSEHLNKKFVGLKASLGNIGENKLLLITSIKVMDEYFETKKKVEEKTKELKDLSNKFKELKSLVYQYKDSKEKEIEVLSKNQASFKEELEKNKEFYEQIIDEAADKIESFIQKTNSDNQIQ</sequence>
<dbReference type="GO" id="GO:0043093">
    <property type="term" value="P:FtsZ-dependent cytokinesis"/>
    <property type="evidence" value="ECO:0007669"/>
    <property type="project" value="TreeGrafter"/>
</dbReference>
<reference evidence="11" key="1">
    <citation type="submission" date="2018-05" db="EMBL/GenBank/DDBJ databases">
        <authorList>
            <person name="Lanie J.A."/>
            <person name="Ng W.-L."/>
            <person name="Kazmierczak K.M."/>
            <person name="Andrzejewski T.M."/>
            <person name="Davidsen T.M."/>
            <person name="Wayne K.J."/>
            <person name="Tettelin H."/>
            <person name="Glass J.I."/>
            <person name="Rusch D."/>
            <person name="Podicherti R."/>
            <person name="Tsui H.-C.T."/>
            <person name="Winkler M.E."/>
        </authorList>
    </citation>
    <scope>NUCLEOTIDE SEQUENCE</scope>
</reference>
<comment type="subunit">
    <text evidence="8">Homodimer. Interacts with FtsZ.</text>
</comment>
<evidence type="ECO:0000313" key="11">
    <source>
        <dbReference type="EMBL" id="SVA35501.1"/>
    </source>
</evidence>
<organism evidence="11">
    <name type="scientific">marine metagenome</name>
    <dbReference type="NCBI Taxonomy" id="408172"/>
    <lineage>
        <taxon>unclassified sequences</taxon>
        <taxon>metagenomes</taxon>
        <taxon>ecological metagenomes</taxon>
    </lineage>
</organism>
<dbReference type="GO" id="GO:0000921">
    <property type="term" value="P:septin ring assembly"/>
    <property type="evidence" value="ECO:0007669"/>
    <property type="project" value="TreeGrafter"/>
</dbReference>
<dbReference type="GO" id="GO:0000917">
    <property type="term" value="P:division septum assembly"/>
    <property type="evidence" value="ECO:0007669"/>
    <property type="project" value="UniProtKB-KW"/>
</dbReference>